<evidence type="ECO:0000256" key="1">
    <source>
        <dbReference type="SAM" id="MobiDB-lite"/>
    </source>
</evidence>
<organism evidence="3 4">
    <name type="scientific">Nocardia iowensis</name>
    <dbReference type="NCBI Taxonomy" id="204891"/>
    <lineage>
        <taxon>Bacteria</taxon>
        <taxon>Bacillati</taxon>
        <taxon>Actinomycetota</taxon>
        <taxon>Actinomycetes</taxon>
        <taxon>Mycobacteriales</taxon>
        <taxon>Nocardiaceae</taxon>
        <taxon>Nocardia</taxon>
    </lineage>
</organism>
<feature type="region of interest" description="Disordered" evidence="1">
    <location>
        <begin position="23"/>
        <end position="54"/>
    </location>
</feature>
<dbReference type="PROSITE" id="PS51257">
    <property type="entry name" value="PROKAR_LIPOPROTEIN"/>
    <property type="match status" value="1"/>
</dbReference>
<name>A0ABX8RKH1_NOCIO</name>
<keyword evidence="2" id="KW-0732">Signal</keyword>
<evidence type="ECO:0000256" key="2">
    <source>
        <dbReference type="SAM" id="SignalP"/>
    </source>
</evidence>
<evidence type="ECO:0000313" key="4">
    <source>
        <dbReference type="Proteomes" id="UP000694257"/>
    </source>
</evidence>
<feature type="signal peptide" evidence="2">
    <location>
        <begin position="1"/>
        <end position="21"/>
    </location>
</feature>
<protein>
    <recommendedName>
        <fullName evidence="5">Secreted protein</fullName>
    </recommendedName>
</protein>
<keyword evidence="4" id="KW-1185">Reference proteome</keyword>
<dbReference type="Proteomes" id="UP000694257">
    <property type="component" value="Chromosome"/>
</dbReference>
<feature type="chain" id="PRO_5047152822" description="Secreted protein" evidence="2">
    <location>
        <begin position="22"/>
        <end position="167"/>
    </location>
</feature>
<reference evidence="3 4" key="1">
    <citation type="submission" date="2021-07" db="EMBL/GenBank/DDBJ databases">
        <title>Whole Genome Sequence of Nocardia Iowensis.</title>
        <authorList>
            <person name="Lamm A."/>
            <person name="Collins-Fairclough A.M."/>
            <person name="Bunk B."/>
            <person name="Sproer C."/>
        </authorList>
    </citation>
    <scope>NUCLEOTIDE SEQUENCE [LARGE SCALE GENOMIC DNA]</scope>
    <source>
        <strain evidence="3 4">NRRL 5646</strain>
    </source>
</reference>
<proteinExistence type="predicted"/>
<dbReference type="RefSeq" id="WP_218471001.1">
    <property type="nucleotide sequence ID" value="NZ_BAABJN010000006.1"/>
</dbReference>
<evidence type="ECO:0008006" key="5">
    <source>
        <dbReference type="Google" id="ProtNLM"/>
    </source>
</evidence>
<feature type="compositionally biased region" description="Low complexity" evidence="1">
    <location>
        <begin position="23"/>
        <end position="44"/>
    </location>
</feature>
<dbReference type="EMBL" id="CP078145">
    <property type="protein sequence ID" value="QXN90129.1"/>
    <property type="molecule type" value="Genomic_DNA"/>
</dbReference>
<accession>A0ABX8RKH1</accession>
<gene>
    <name evidence="3" type="ORF">KV110_32600</name>
</gene>
<sequence>MKLSWLVVPALVAVAVTGCSADKSASSESTSSSNAATSSSAVATPYPGDDDEAGGVRIALGETKKVPVPADAVMDIRVPAEWGQDANALRCTAVDSSGRNEDLRSSDVKKTESVNGKDWMTVWTFSAAPIGDVTVGCNDPESKIAAAHPDAFVRVVPRGVFPIPAQR</sequence>
<evidence type="ECO:0000313" key="3">
    <source>
        <dbReference type="EMBL" id="QXN90129.1"/>
    </source>
</evidence>